<dbReference type="Proteomes" id="UP001305414">
    <property type="component" value="Unassembled WGS sequence"/>
</dbReference>
<sequence>MRALRVDIMEVFKGVSPHRPLDESGKEIRIVRLLPNNFSAPVECELEHIVLEPGADYEAVSYCWGDASITQPILLDGTPYPITLTLLDGLKYLRHTTSPRKLWIDSLCINQTDITERSREILRMREIYKLARRVLIWLGDYAPFTRLHVKRIFDYVKKLASCCSEEQDQALIRATGYDELWHLHSELRDFVHTRKWFQRIWVLQEISVRPRPYVKDLATSPDLICGDLVLPFAYLRAVDEYWVTNTEDKRIGFPPICPSLDRMRVIWYGHQSILLDEESTTLAQRLAWILALVSARFHATDQHDIVYGTLGLLEAETLPTELTPDYSKSPNEVLVECACYIIAHSRILTIIQYNSMRTQGLPTWVPDWRHDSWCPIVLGAEAHERCHCRILSDITALEVDIVVITEVSLVGPRLKSCDSSETLKIVWSNFLLDAEDSLGKNESEIWGYSSFGKALWQLLLVFDLGRQDLHEPGWHLGVAEEVPPLFFRETRASAPTHGLQGCFLEQALLSIGDSIADKYVFRSMDDSVGIMCQPDVWPNEHDMICTIKGSYADFVVREYLNGFKIIGRCERSRRGNFTIGDIGLHRWAGTTHLHAFYERLWSEGDNRRILLY</sequence>
<name>A0AAN7V5A1_9PEZI</name>
<protein>
    <recommendedName>
        <fullName evidence="1">Heterokaryon incompatibility domain-containing protein</fullName>
    </recommendedName>
</protein>
<accession>A0AAN7V5A1</accession>
<organism evidence="2 3">
    <name type="scientific">Xylaria bambusicola</name>
    <dbReference type="NCBI Taxonomy" id="326684"/>
    <lineage>
        <taxon>Eukaryota</taxon>
        <taxon>Fungi</taxon>
        <taxon>Dikarya</taxon>
        <taxon>Ascomycota</taxon>
        <taxon>Pezizomycotina</taxon>
        <taxon>Sordariomycetes</taxon>
        <taxon>Xylariomycetidae</taxon>
        <taxon>Xylariales</taxon>
        <taxon>Xylariaceae</taxon>
        <taxon>Xylaria</taxon>
    </lineage>
</organism>
<evidence type="ECO:0000259" key="1">
    <source>
        <dbReference type="Pfam" id="PF06985"/>
    </source>
</evidence>
<gene>
    <name evidence="2" type="ORF">RRF57_013424</name>
</gene>
<dbReference type="Pfam" id="PF06985">
    <property type="entry name" value="HET"/>
    <property type="match status" value="1"/>
</dbReference>
<dbReference type="PANTHER" id="PTHR24148:SF64">
    <property type="entry name" value="HETEROKARYON INCOMPATIBILITY DOMAIN-CONTAINING PROTEIN"/>
    <property type="match status" value="1"/>
</dbReference>
<proteinExistence type="predicted"/>
<comment type="caution">
    <text evidence="2">The sequence shown here is derived from an EMBL/GenBank/DDBJ whole genome shotgun (WGS) entry which is preliminary data.</text>
</comment>
<reference evidence="2 3" key="1">
    <citation type="submission" date="2023-10" db="EMBL/GenBank/DDBJ databases">
        <title>Draft genome sequence of Xylaria bambusicola isolate GMP-LS, the root and basal stem rot pathogen of sugarcane in Indonesia.</title>
        <authorList>
            <person name="Selvaraj P."/>
            <person name="Muralishankar V."/>
            <person name="Muruganantham S."/>
            <person name="Sp S."/>
            <person name="Haryani S."/>
            <person name="Lau K.J.X."/>
            <person name="Naqvi N.I."/>
        </authorList>
    </citation>
    <scope>NUCLEOTIDE SEQUENCE [LARGE SCALE GENOMIC DNA]</scope>
    <source>
        <strain evidence="2">GMP-LS</strain>
    </source>
</reference>
<dbReference type="InterPro" id="IPR052895">
    <property type="entry name" value="HetReg/Transcr_Mod"/>
</dbReference>
<dbReference type="EMBL" id="JAWHQM010000280">
    <property type="protein sequence ID" value="KAK5637709.1"/>
    <property type="molecule type" value="Genomic_DNA"/>
</dbReference>
<evidence type="ECO:0000313" key="3">
    <source>
        <dbReference type="Proteomes" id="UP001305414"/>
    </source>
</evidence>
<evidence type="ECO:0000313" key="2">
    <source>
        <dbReference type="EMBL" id="KAK5637709.1"/>
    </source>
</evidence>
<dbReference type="AlphaFoldDB" id="A0AAN7V5A1"/>
<keyword evidence="3" id="KW-1185">Reference proteome</keyword>
<dbReference type="PANTHER" id="PTHR24148">
    <property type="entry name" value="ANKYRIN REPEAT DOMAIN-CONTAINING PROTEIN 39 HOMOLOG-RELATED"/>
    <property type="match status" value="1"/>
</dbReference>
<dbReference type="InterPro" id="IPR010730">
    <property type="entry name" value="HET"/>
</dbReference>
<feature type="domain" description="Heterokaryon incompatibility" evidence="1">
    <location>
        <begin position="57"/>
        <end position="205"/>
    </location>
</feature>